<dbReference type="RefSeq" id="WP_135944193.1">
    <property type="nucleotide sequence ID" value="NZ_BMEI01000002.1"/>
</dbReference>
<comment type="caution">
    <text evidence="2">The sequence shown here is derived from an EMBL/GenBank/DDBJ whole genome shotgun (WGS) entry which is preliminary data.</text>
</comment>
<dbReference type="OrthoDB" id="7631593at2"/>
<gene>
    <name evidence="2" type="ORF">E5162_06590</name>
</gene>
<keyword evidence="1" id="KW-0175">Coiled coil</keyword>
<dbReference type="AlphaFoldDB" id="A0A4S2HA09"/>
<accession>A0A4S2HA09</accession>
<reference evidence="2 3" key="1">
    <citation type="journal article" date="2013" name="Int. J. Syst. Evol. Microbiol.">
        <title>Marinicauda pacifica gen. nov., sp. nov., a prosthecate alphaproteobacterium of the family Hyphomonadaceae isolated from deep seawater.</title>
        <authorList>
            <person name="Zhang X.Y."/>
            <person name="Li G.W."/>
            <person name="Wang C.S."/>
            <person name="Zhang Y.J."/>
            <person name="Xu X.W."/>
            <person name="Li H."/>
            <person name="Liu A."/>
            <person name="Liu C."/>
            <person name="Xie B.B."/>
            <person name="Qin Q.L."/>
            <person name="Xu Z."/>
            <person name="Chen X.L."/>
            <person name="Zhou B.C."/>
            <person name="Zhang Y.Z."/>
        </authorList>
    </citation>
    <scope>NUCLEOTIDE SEQUENCE [LARGE SCALE GENOMIC DNA]</scope>
    <source>
        <strain evidence="2 3">P-1 km-3</strain>
    </source>
</reference>
<name>A0A4S2HA09_9PROT</name>
<dbReference type="Proteomes" id="UP000305451">
    <property type="component" value="Unassembled WGS sequence"/>
</dbReference>
<organism evidence="2 3">
    <name type="scientific">Marinicauda pacifica</name>
    <dbReference type="NCBI Taxonomy" id="1133559"/>
    <lineage>
        <taxon>Bacteria</taxon>
        <taxon>Pseudomonadati</taxon>
        <taxon>Pseudomonadota</taxon>
        <taxon>Alphaproteobacteria</taxon>
        <taxon>Maricaulales</taxon>
        <taxon>Maricaulaceae</taxon>
        <taxon>Marinicauda</taxon>
    </lineage>
</organism>
<dbReference type="EMBL" id="SRXV01000002">
    <property type="protein sequence ID" value="TGY92740.1"/>
    <property type="molecule type" value="Genomic_DNA"/>
</dbReference>
<feature type="coiled-coil region" evidence="1">
    <location>
        <begin position="27"/>
        <end position="54"/>
    </location>
</feature>
<evidence type="ECO:0008006" key="4">
    <source>
        <dbReference type="Google" id="ProtNLM"/>
    </source>
</evidence>
<evidence type="ECO:0000313" key="3">
    <source>
        <dbReference type="Proteomes" id="UP000305451"/>
    </source>
</evidence>
<protein>
    <recommendedName>
        <fullName evidence="4">Cell division protein FtsL</fullName>
    </recommendedName>
</protein>
<evidence type="ECO:0000313" key="2">
    <source>
        <dbReference type="EMBL" id="TGY92740.1"/>
    </source>
</evidence>
<keyword evidence="3" id="KW-1185">Reference proteome</keyword>
<sequence>MMKALNILMLTVAAALLLALYIAKTEAGEAQDRLAHLQAELAEERGRINTLSVNVAHLEDPEQLRALARAYLGFEPVRPNQEIELSDLPQIQTEEAAPQLTGAPRAYPSMGLRRTGGGG</sequence>
<evidence type="ECO:0000256" key="1">
    <source>
        <dbReference type="SAM" id="Coils"/>
    </source>
</evidence>
<proteinExistence type="predicted"/>